<organism evidence="4 5">
    <name type="scientific">Pelusios castaneus</name>
    <name type="common">West African mud turtle</name>
    <dbReference type="NCBI Taxonomy" id="367368"/>
    <lineage>
        <taxon>Eukaryota</taxon>
        <taxon>Metazoa</taxon>
        <taxon>Chordata</taxon>
        <taxon>Craniata</taxon>
        <taxon>Vertebrata</taxon>
        <taxon>Euteleostomi</taxon>
        <taxon>Archelosauria</taxon>
        <taxon>Testudinata</taxon>
        <taxon>Testudines</taxon>
        <taxon>Pleurodira</taxon>
        <taxon>Pelomedusidae</taxon>
        <taxon>Pelusios</taxon>
    </lineage>
</organism>
<evidence type="ECO:0000259" key="3">
    <source>
        <dbReference type="Pfam" id="PF25154"/>
    </source>
</evidence>
<evidence type="ECO:0000313" key="4">
    <source>
        <dbReference type="Ensembl" id="ENSPCEP00000018732.1"/>
    </source>
</evidence>
<feature type="domain" description="AP-5 complex subunit zeta-1 C-terminal TPR" evidence="3">
    <location>
        <begin position="450"/>
        <end position="800"/>
    </location>
</feature>
<sequence>MFTAGAESLLRQAREIQDEELRKFSSRITSLLQNNDLGNETIDCLQRLFLIVSVTKYGRKLDSKFVELLQTVMCLPRCPQQVQVLCAAILREMSPCSSLTLSCDEIQDAKLLSLVSSVLLAQGNKKAEVSAVGQRVVKVLEGRLPEGQSSRHLLPLLSKIISLSPASLTEDQTNLVNKRMVDWLRYASVQQGVAQPSGGFFSSPRTRQPGPITEVDGAVSTDFFTVLSIGQCYTEDQWLNVQTFSMLREWLQSYGSDGANSPHSDDKSEVDGSVMSMVSATSTSSRLLPPKERLREKAFEYCQRLIEQSNRRALKKPDGDLQKACLIEAITIMDIICRQDSSYVYRTLSCLKILHGRISGDLAYARALLPIAQFFLNHSETAAVDSEAIYKHLFTRIPAQLFHSPVLAFEFIQFCRDNVRFCTENLSIFRQSFPNLFKLLAWNSPALISEFVDLLPALLGADTAIEILHLLLDLPCLAAALDIQLRSASTPISERAAWDPAAKPASCLEAFRHPLYRSMFQYLLRVEAAPRDSPERLVPLRQLLASMADCPRVVQAADTVPVLLHLFFSVVVEFADGPLVNQLVLVLLERSEQLYEIPAFKADVHRVLSSQLVLLCKRHPSLVVELSKELLEFAGTIGNIRNKEDIFTYVVWAIGEYMSLACDERCTVEQINKVFEVLEAMLFEMVPLRPSASIPTCSPRVITVLMAMLTKLATRSQDLIPRMSLFLSKMRAFFQSPAMISVYSEDSEEILARATELMNLLKMPSVAQFVLTPSVEVASPRFHRDTNVSLPLAMKMATRLLERGTGFVPG</sequence>
<dbReference type="InterPro" id="IPR028222">
    <property type="entry name" value="AP5Z1"/>
</dbReference>
<feature type="domain" description="AP-5 complex subunit zeta-1 N-terminal TPR" evidence="2">
    <location>
        <begin position="1"/>
        <end position="280"/>
    </location>
</feature>
<dbReference type="Pfam" id="PF14764">
    <property type="entry name" value="SPG48"/>
    <property type="match status" value="1"/>
</dbReference>
<reference evidence="4" key="2">
    <citation type="submission" date="2025-09" db="UniProtKB">
        <authorList>
            <consortium name="Ensembl"/>
        </authorList>
    </citation>
    <scope>IDENTIFICATION</scope>
</reference>
<dbReference type="AlphaFoldDB" id="A0A8C8SGT1"/>
<dbReference type="Gene3D" id="1.25.10.10">
    <property type="entry name" value="Leucine-rich Repeat Variant"/>
    <property type="match status" value="1"/>
</dbReference>
<dbReference type="Ensembl" id="ENSPCET00000019362.1">
    <property type="protein sequence ID" value="ENSPCEP00000018732.1"/>
    <property type="gene ID" value="ENSPCEG00000014589.1"/>
</dbReference>
<dbReference type="Pfam" id="PF25154">
    <property type="entry name" value="TPR_AP5Z1_C"/>
    <property type="match status" value="1"/>
</dbReference>
<dbReference type="Pfam" id="PF25153">
    <property type="entry name" value="TPR_AP5Z1"/>
    <property type="match status" value="1"/>
</dbReference>
<reference evidence="4" key="1">
    <citation type="submission" date="2025-08" db="UniProtKB">
        <authorList>
            <consortium name="Ensembl"/>
        </authorList>
    </citation>
    <scope>IDENTIFICATION</scope>
</reference>
<dbReference type="InterPro" id="IPR011989">
    <property type="entry name" value="ARM-like"/>
</dbReference>
<evidence type="ECO:0000313" key="5">
    <source>
        <dbReference type="Proteomes" id="UP000694393"/>
    </source>
</evidence>
<dbReference type="PANTHER" id="PTHR46488:SF1">
    <property type="entry name" value="AP-5 COMPLEX SUBUNIT ZETA-1"/>
    <property type="match status" value="1"/>
</dbReference>
<dbReference type="Proteomes" id="UP000694393">
    <property type="component" value="Unplaced"/>
</dbReference>
<keyword evidence="5" id="KW-1185">Reference proteome</keyword>
<dbReference type="InterPro" id="IPR056857">
    <property type="entry name" value="TPR_AP5Z1_N"/>
</dbReference>
<feature type="domain" description="AP-5 complex subunit zeta-1 ARM repeats" evidence="1">
    <location>
        <begin position="321"/>
        <end position="438"/>
    </location>
</feature>
<dbReference type="PANTHER" id="PTHR46488">
    <property type="entry name" value="AP-5 COMPLEX SUBUNIT ZETA-1"/>
    <property type="match status" value="1"/>
</dbReference>
<dbReference type="InterPro" id="IPR056856">
    <property type="entry name" value="TPR_AP5Z1_C"/>
</dbReference>
<evidence type="ECO:0000259" key="2">
    <source>
        <dbReference type="Pfam" id="PF25153"/>
    </source>
</evidence>
<accession>A0A8C8SGT1</accession>
<proteinExistence type="predicted"/>
<dbReference type="InterPro" id="IPR055450">
    <property type="entry name" value="AP5Z1_ARM"/>
</dbReference>
<evidence type="ECO:0000259" key="1">
    <source>
        <dbReference type="Pfam" id="PF14764"/>
    </source>
</evidence>
<name>A0A8C8SGT1_9SAUR</name>
<dbReference type="GO" id="GO:0044599">
    <property type="term" value="C:AP-5 adaptor complex"/>
    <property type="evidence" value="ECO:0007669"/>
    <property type="project" value="InterPro"/>
</dbReference>
<protein>
    <submittedName>
        <fullName evidence="4">Adaptor related protein complex 5 subunit zeta 1</fullName>
    </submittedName>
</protein>